<keyword evidence="6 11" id="KW-1133">Transmembrane helix</keyword>
<comment type="similarity">
    <text evidence="2">Belongs to the cytochrome P450 family.</text>
</comment>
<feature type="transmembrane region" description="Helical" evidence="11">
    <location>
        <begin position="6"/>
        <end position="26"/>
    </location>
</feature>
<dbReference type="InterPro" id="IPR002401">
    <property type="entry name" value="Cyt_P450_E_grp-I"/>
</dbReference>
<evidence type="ECO:0000256" key="6">
    <source>
        <dbReference type="ARBA" id="ARBA00022989"/>
    </source>
</evidence>
<evidence type="ECO:0000313" key="12">
    <source>
        <dbReference type="EMBL" id="RWR96165.1"/>
    </source>
</evidence>
<name>A0A3S3R6M0_9MAGN</name>
<dbReference type="PANTHER" id="PTHR24282">
    <property type="entry name" value="CYTOCHROME P450 FAMILY MEMBER"/>
    <property type="match status" value="1"/>
</dbReference>
<dbReference type="Gene3D" id="1.10.630.10">
    <property type="entry name" value="Cytochrome P450"/>
    <property type="match status" value="2"/>
</dbReference>
<dbReference type="FunFam" id="1.10.630.10:FF:000029">
    <property type="entry name" value="Cytochrome P450 734A1"/>
    <property type="match status" value="1"/>
</dbReference>
<evidence type="ECO:0000256" key="8">
    <source>
        <dbReference type="ARBA" id="ARBA00023004"/>
    </source>
</evidence>
<evidence type="ECO:0000256" key="9">
    <source>
        <dbReference type="ARBA" id="ARBA00023033"/>
    </source>
</evidence>
<dbReference type="EMBL" id="QPKB01000012">
    <property type="protein sequence ID" value="RWR96165.1"/>
    <property type="molecule type" value="Genomic_DNA"/>
</dbReference>
<keyword evidence="9" id="KW-0503">Monooxygenase</keyword>
<dbReference type="PANTHER" id="PTHR24282:SF255">
    <property type="entry name" value="CYTOCHROME P450 72A11-RELATED"/>
    <property type="match status" value="1"/>
</dbReference>
<evidence type="ECO:0000313" key="13">
    <source>
        <dbReference type="Proteomes" id="UP000283530"/>
    </source>
</evidence>
<evidence type="ECO:0000256" key="10">
    <source>
        <dbReference type="ARBA" id="ARBA00023136"/>
    </source>
</evidence>
<evidence type="ECO:0000256" key="4">
    <source>
        <dbReference type="ARBA" id="ARBA00022692"/>
    </source>
</evidence>
<keyword evidence="8" id="KW-0408">Iron</keyword>
<dbReference type="InterPro" id="IPR036396">
    <property type="entry name" value="Cyt_P450_sf"/>
</dbReference>
<evidence type="ECO:0000256" key="3">
    <source>
        <dbReference type="ARBA" id="ARBA00022617"/>
    </source>
</evidence>
<evidence type="ECO:0000256" key="2">
    <source>
        <dbReference type="ARBA" id="ARBA00010617"/>
    </source>
</evidence>
<keyword evidence="10 11" id="KW-0472">Membrane</keyword>
<dbReference type="GO" id="GO:0016705">
    <property type="term" value="F:oxidoreductase activity, acting on paired donors, with incorporation or reduction of molecular oxygen"/>
    <property type="evidence" value="ECO:0007669"/>
    <property type="project" value="InterPro"/>
</dbReference>
<dbReference type="InterPro" id="IPR001128">
    <property type="entry name" value="Cyt_P450"/>
</dbReference>
<keyword evidence="5" id="KW-0479">Metal-binding</keyword>
<keyword evidence="7" id="KW-0560">Oxidoreductase</keyword>
<proteinExistence type="inferred from homology"/>
<dbReference type="Pfam" id="PF00067">
    <property type="entry name" value="p450"/>
    <property type="match status" value="2"/>
</dbReference>
<dbReference type="Proteomes" id="UP000283530">
    <property type="component" value="Unassembled WGS sequence"/>
</dbReference>
<comment type="caution">
    <text evidence="12">The sequence shown here is derived from an EMBL/GenBank/DDBJ whole genome shotgun (WGS) entry which is preliminary data.</text>
</comment>
<dbReference type="GO" id="GO:0004497">
    <property type="term" value="F:monooxygenase activity"/>
    <property type="evidence" value="ECO:0007669"/>
    <property type="project" value="UniProtKB-KW"/>
</dbReference>
<reference evidence="12 13" key="1">
    <citation type="journal article" date="2019" name="Nat. Plants">
        <title>Stout camphor tree genome fills gaps in understanding of flowering plant genome evolution.</title>
        <authorList>
            <person name="Chaw S.M."/>
            <person name="Liu Y.C."/>
            <person name="Wu Y.W."/>
            <person name="Wang H.Y."/>
            <person name="Lin C.I."/>
            <person name="Wu C.S."/>
            <person name="Ke H.M."/>
            <person name="Chang L.Y."/>
            <person name="Hsu C.Y."/>
            <person name="Yang H.T."/>
            <person name="Sudianto E."/>
            <person name="Hsu M.H."/>
            <person name="Wu K.P."/>
            <person name="Wang L.N."/>
            <person name="Leebens-Mack J.H."/>
            <person name="Tsai I.J."/>
        </authorList>
    </citation>
    <scope>NUCLEOTIDE SEQUENCE [LARGE SCALE GENOMIC DNA]</scope>
    <source>
        <strain evidence="13">cv. Chaw 1501</strain>
        <tissue evidence="12">Young leaves</tissue>
    </source>
</reference>
<dbReference type="InterPro" id="IPR017972">
    <property type="entry name" value="Cyt_P450_CS"/>
</dbReference>
<keyword evidence="3" id="KW-0349">Heme</keyword>
<comment type="subcellular location">
    <subcellularLocation>
        <location evidence="1">Membrane</location>
    </subcellularLocation>
</comment>
<dbReference type="PROSITE" id="PS00086">
    <property type="entry name" value="CYTOCHROME_P450"/>
    <property type="match status" value="2"/>
</dbReference>
<accession>A0A3S3R6M0</accession>
<organism evidence="12 13">
    <name type="scientific">Cinnamomum micranthum f. kanehirae</name>
    <dbReference type="NCBI Taxonomy" id="337451"/>
    <lineage>
        <taxon>Eukaryota</taxon>
        <taxon>Viridiplantae</taxon>
        <taxon>Streptophyta</taxon>
        <taxon>Embryophyta</taxon>
        <taxon>Tracheophyta</taxon>
        <taxon>Spermatophyta</taxon>
        <taxon>Magnoliopsida</taxon>
        <taxon>Magnoliidae</taxon>
        <taxon>Laurales</taxon>
        <taxon>Lauraceae</taxon>
        <taxon>Cinnamomum</taxon>
    </lineage>
</organism>
<dbReference type="PRINTS" id="PR00463">
    <property type="entry name" value="EP450I"/>
</dbReference>
<gene>
    <name evidence="12" type="ORF">CKAN_02553400</name>
</gene>
<dbReference type="STRING" id="337451.A0A3S3R6M0"/>
<dbReference type="InterPro" id="IPR050665">
    <property type="entry name" value="Cytochrome_P450_Monooxygen"/>
</dbReference>
<protein>
    <submittedName>
        <fullName evidence="12">Cytochrome P450 72A15</fullName>
    </submittedName>
</protein>
<evidence type="ECO:0000256" key="7">
    <source>
        <dbReference type="ARBA" id="ARBA00023002"/>
    </source>
</evidence>
<dbReference type="AlphaFoldDB" id="A0A3S3R6M0"/>
<evidence type="ECO:0000256" key="5">
    <source>
        <dbReference type="ARBA" id="ARBA00022723"/>
    </source>
</evidence>
<sequence>MADVLIISLITSALLIFSWIWRLFWWKPKKLERYLRQQGLKGPTYRFLVGTLREEFSLSNQAQSKPMDLSHAIRMLPAFHTSCYELITRWEESIGSDGSCELDVWPEFQNLTGDVISRTAFGSNYKEGMKIFQHQTEQARLLMQSPMSTIIPGYRFLPVKVNFRRNKIEKEVRALLRHMIEQREKEMKMGNVSNDDLLGLLMESNFKDSQEQENSDSIAMTIEDVIDECKLFYFVGQETTAILLTWTMVALSIDKKWQMEAREEVLQVFGKDKPDFDGINRLKIVTMILYEVLRLYPPAVVIARSTCKNVKLGDIFLPPGVQVHMPVLLLHHDTEIWGEDVDEFKPERFSEGVSKASKNQVVFFPFGWGPRICVGQNFAMIEAKMALAMILQRFSFELSPSYAHAPYNFLTLQPRQVSALLFLAWILRLFYRFWWKPKKLESYLRQQGIKGPTYRFLVGNVGEEFSLMKQARSKPMNLSHAIVPRVVPFIHRMVKEYVGSDGSCELDVWPEFQNLTGDVISRTAFGSSYKQGMQIFQYQTEQARLLIRFAKSTLIPGYRFLPTKVNSRRNKIEKEVHALLRRMIEQREKEMKMGNVSNDDLLGLLMESNFKDSQEQGNSDSVAMTIEDVIDECKLFYLAGQETTAILLTWTMVALSIDHKWQMQAREEVLQVFGKNKPDFDGTNRLKIVTMILYEVLRLYPPASVIVRSTYTNVKLGDIALPPGVEVSIPVVLLHHAPEIWGEDADEFKPERFSEGVSKASKNQVVFIPFGWGPRICVGQNFAMIEAKLALAMILQRFSFELSPSYAHAPCTVLTLQPQHGAQIILRRL</sequence>
<keyword evidence="13" id="KW-1185">Reference proteome</keyword>
<dbReference type="SUPFAM" id="SSF48264">
    <property type="entry name" value="Cytochrome P450"/>
    <property type="match status" value="2"/>
</dbReference>
<dbReference type="GO" id="GO:0016020">
    <property type="term" value="C:membrane"/>
    <property type="evidence" value="ECO:0007669"/>
    <property type="project" value="UniProtKB-SubCell"/>
</dbReference>
<dbReference type="OrthoDB" id="1470350at2759"/>
<dbReference type="PRINTS" id="PR00385">
    <property type="entry name" value="P450"/>
</dbReference>
<evidence type="ECO:0000256" key="1">
    <source>
        <dbReference type="ARBA" id="ARBA00004370"/>
    </source>
</evidence>
<dbReference type="GO" id="GO:0020037">
    <property type="term" value="F:heme binding"/>
    <property type="evidence" value="ECO:0007669"/>
    <property type="project" value="InterPro"/>
</dbReference>
<evidence type="ECO:0000256" key="11">
    <source>
        <dbReference type="SAM" id="Phobius"/>
    </source>
</evidence>
<dbReference type="GO" id="GO:0005506">
    <property type="term" value="F:iron ion binding"/>
    <property type="evidence" value="ECO:0007669"/>
    <property type="project" value="InterPro"/>
</dbReference>
<keyword evidence="4 11" id="KW-0812">Transmembrane</keyword>